<name>A0A1J7IU75_9PEZI</name>
<evidence type="ECO:0000313" key="3">
    <source>
        <dbReference type="Proteomes" id="UP000182658"/>
    </source>
</evidence>
<proteinExistence type="predicted"/>
<gene>
    <name evidence="2" type="ORF">CONLIGDRAFT_648792</name>
</gene>
<reference evidence="2 3" key="1">
    <citation type="submission" date="2016-10" db="EMBL/GenBank/DDBJ databases">
        <title>Draft genome sequence of Coniochaeta ligniaria NRRL30616, a lignocellulolytic fungus for bioabatement of inhibitors in plant biomass hydrolysates.</title>
        <authorList>
            <consortium name="DOE Joint Genome Institute"/>
            <person name="Jimenez D.J."/>
            <person name="Hector R.E."/>
            <person name="Riley R."/>
            <person name="Sun H."/>
            <person name="Grigoriev I.V."/>
            <person name="Van Elsas J.D."/>
            <person name="Nichols N.N."/>
        </authorList>
    </citation>
    <scope>NUCLEOTIDE SEQUENCE [LARGE SCALE GENOMIC DNA]</scope>
    <source>
        <strain evidence="2 3">NRRL 30616</strain>
    </source>
</reference>
<accession>A0A1J7IU75</accession>
<keyword evidence="3" id="KW-1185">Reference proteome</keyword>
<organism evidence="2 3">
    <name type="scientific">Coniochaeta ligniaria NRRL 30616</name>
    <dbReference type="NCBI Taxonomy" id="1408157"/>
    <lineage>
        <taxon>Eukaryota</taxon>
        <taxon>Fungi</taxon>
        <taxon>Dikarya</taxon>
        <taxon>Ascomycota</taxon>
        <taxon>Pezizomycotina</taxon>
        <taxon>Sordariomycetes</taxon>
        <taxon>Sordariomycetidae</taxon>
        <taxon>Coniochaetales</taxon>
        <taxon>Coniochaetaceae</taxon>
        <taxon>Coniochaeta</taxon>
    </lineage>
</organism>
<sequence length="215" mass="24369">MPIPEWLSPRIERATQEFEKLTRRTRSTEAASLTEPSGPELQAQLENDMNELCCQIQTLMRNYEFPDSNLMAELKKLESCCDRASALPSIGDWDDAVKDASVKVAEAQPNDGNSTKDDQWWESVANEVDEHIQMVTKCRTAMIMDLVKVIHLMKEWEKLQVRFCLAQPLRLAVLTRLIPMKTGLHFWGPHVDDSVKGVASLCQLVQKLNGNKGSE</sequence>
<evidence type="ECO:0000313" key="2">
    <source>
        <dbReference type="EMBL" id="OIW24665.1"/>
    </source>
</evidence>
<protein>
    <submittedName>
        <fullName evidence="2">Uncharacterized protein</fullName>
    </submittedName>
</protein>
<feature type="region of interest" description="Disordered" evidence="1">
    <location>
        <begin position="19"/>
        <end position="40"/>
    </location>
</feature>
<evidence type="ECO:0000256" key="1">
    <source>
        <dbReference type="SAM" id="MobiDB-lite"/>
    </source>
</evidence>
<dbReference type="EMBL" id="KV875103">
    <property type="protein sequence ID" value="OIW24665.1"/>
    <property type="molecule type" value="Genomic_DNA"/>
</dbReference>
<dbReference type="Proteomes" id="UP000182658">
    <property type="component" value="Unassembled WGS sequence"/>
</dbReference>
<dbReference type="AlphaFoldDB" id="A0A1J7IU75"/>
<dbReference type="InParanoid" id="A0A1J7IU75"/>